<evidence type="ECO:0000313" key="2">
    <source>
        <dbReference type="Proteomes" id="UP000191686"/>
    </source>
</evidence>
<sequence length="49" mass="5125">MESLNLASKPSGARFRADGPSYADLARFAAAQGDLFDAAEEPIACFCGD</sequence>
<dbReference type="AlphaFoldDB" id="A0ABD4UID3"/>
<proteinExistence type="predicted"/>
<organism evidence="1 2">
    <name type="scientific">Burkholderia cenocepacia</name>
    <dbReference type="NCBI Taxonomy" id="95486"/>
    <lineage>
        <taxon>Bacteria</taxon>
        <taxon>Pseudomonadati</taxon>
        <taxon>Pseudomonadota</taxon>
        <taxon>Betaproteobacteria</taxon>
        <taxon>Burkholderiales</taxon>
        <taxon>Burkholderiaceae</taxon>
        <taxon>Burkholderia</taxon>
        <taxon>Burkholderia cepacia complex</taxon>
    </lineage>
</organism>
<evidence type="ECO:0000313" key="1">
    <source>
        <dbReference type="EMBL" id="MCW3713978.1"/>
    </source>
</evidence>
<dbReference type="Proteomes" id="UP000191686">
    <property type="component" value="Unassembled WGS sequence"/>
</dbReference>
<protein>
    <submittedName>
        <fullName evidence="1">Uncharacterized protein</fullName>
    </submittedName>
</protein>
<dbReference type="EMBL" id="JYMX02000018">
    <property type="protein sequence ID" value="MCW3713978.1"/>
    <property type="molecule type" value="Genomic_DNA"/>
</dbReference>
<accession>A0ABD4UID3</accession>
<comment type="caution">
    <text evidence="1">The sequence shown here is derived from an EMBL/GenBank/DDBJ whole genome shotgun (WGS) entry which is preliminary data.</text>
</comment>
<reference evidence="1 2" key="1">
    <citation type="journal article" date="2017" name="Front. Microbiol.">
        <title>Genomics reveals a unique clone of Burkholderia cenocepacia harbouring an actively excising novel genomic island.</title>
        <authorList>
            <person name="Patil P."/>
            <person name="Mali S."/>
            <person name="Midha S."/>
            <person name="Gautam V."/>
            <person name="Dash L."/>
            <person name="Kumar S."/>
            <person name="Shastri J."/>
            <person name="Singhal L."/>
            <person name="Patil P.B."/>
        </authorList>
    </citation>
    <scope>NUCLEOTIDE SEQUENCE [LARGE SCALE GENOMIC DNA]</scope>
    <source>
        <strain evidence="1 2">BC-19</strain>
    </source>
</reference>
<dbReference type="RefSeq" id="WP_256870255.1">
    <property type="nucleotide sequence ID" value="NZ_JAIMII010000015.1"/>
</dbReference>
<reference evidence="1 2" key="2">
    <citation type="journal article" date="2017" name="Front. Microbiol.">
        <title>Genomics Reveals a Unique Clone of Burkholderia cenocepacia Harboring an Actively Excising Novel Genomic Island.</title>
        <authorList>
            <person name="Patil P.P."/>
            <person name="Mali S."/>
            <person name="Midha S."/>
            <person name="Gautam V."/>
            <person name="Dash L."/>
            <person name="Kumar S."/>
            <person name="Shastri J."/>
            <person name="Singhal L."/>
            <person name="Patil P.B."/>
        </authorList>
    </citation>
    <scope>NUCLEOTIDE SEQUENCE [LARGE SCALE GENOMIC DNA]</scope>
    <source>
        <strain evidence="1 2">BC-19</strain>
    </source>
</reference>
<name>A0ABD4UID3_9BURK</name>
<gene>
    <name evidence="1" type="ORF">UE95_022045</name>
</gene>